<feature type="compositionally biased region" description="Basic and acidic residues" evidence="1">
    <location>
        <begin position="124"/>
        <end position="137"/>
    </location>
</feature>
<proteinExistence type="predicted"/>
<dbReference type="EMBL" id="ML996169">
    <property type="protein sequence ID" value="KAF2732935.1"/>
    <property type="molecule type" value="Genomic_DNA"/>
</dbReference>
<feature type="region of interest" description="Disordered" evidence="1">
    <location>
        <begin position="89"/>
        <end position="179"/>
    </location>
</feature>
<organism evidence="2 3">
    <name type="scientific">Polyplosphaeria fusca</name>
    <dbReference type="NCBI Taxonomy" id="682080"/>
    <lineage>
        <taxon>Eukaryota</taxon>
        <taxon>Fungi</taxon>
        <taxon>Dikarya</taxon>
        <taxon>Ascomycota</taxon>
        <taxon>Pezizomycotina</taxon>
        <taxon>Dothideomycetes</taxon>
        <taxon>Pleosporomycetidae</taxon>
        <taxon>Pleosporales</taxon>
        <taxon>Tetraplosphaeriaceae</taxon>
        <taxon>Polyplosphaeria</taxon>
    </lineage>
</organism>
<gene>
    <name evidence="2" type="ORF">EJ04DRAFT_299319</name>
</gene>
<evidence type="ECO:0000256" key="1">
    <source>
        <dbReference type="SAM" id="MobiDB-lite"/>
    </source>
</evidence>
<feature type="compositionally biased region" description="Acidic residues" evidence="1">
    <location>
        <begin position="169"/>
        <end position="179"/>
    </location>
</feature>
<evidence type="ECO:0000313" key="2">
    <source>
        <dbReference type="EMBL" id="KAF2732935.1"/>
    </source>
</evidence>
<protein>
    <submittedName>
        <fullName evidence="2">Uncharacterized protein</fullName>
    </submittedName>
</protein>
<sequence length="179" mass="19923">MSDQNSFQQPIAAVTTSAETAYAAGDGTQQTKARFTRAERRAFTKEKKAAETSKKPRNKNNTLKDTKGASHGVIEIDDIIAALISIRGSKGNDHKARQSINNISRSLQDRITRDVPKKAAPSAEKLEKIEKRKAARAEKRKAWKAQKEAEAQDIQPQPTEDASKIEKQDLDDDFSFLDE</sequence>
<keyword evidence="3" id="KW-1185">Reference proteome</keyword>
<reference evidence="2" key="1">
    <citation type="journal article" date="2020" name="Stud. Mycol.">
        <title>101 Dothideomycetes genomes: a test case for predicting lifestyles and emergence of pathogens.</title>
        <authorList>
            <person name="Haridas S."/>
            <person name="Albert R."/>
            <person name="Binder M."/>
            <person name="Bloem J."/>
            <person name="Labutti K."/>
            <person name="Salamov A."/>
            <person name="Andreopoulos B."/>
            <person name="Baker S."/>
            <person name="Barry K."/>
            <person name="Bills G."/>
            <person name="Bluhm B."/>
            <person name="Cannon C."/>
            <person name="Castanera R."/>
            <person name="Culley D."/>
            <person name="Daum C."/>
            <person name="Ezra D."/>
            <person name="Gonzalez J."/>
            <person name="Henrissat B."/>
            <person name="Kuo A."/>
            <person name="Liang C."/>
            <person name="Lipzen A."/>
            <person name="Lutzoni F."/>
            <person name="Magnuson J."/>
            <person name="Mondo S."/>
            <person name="Nolan M."/>
            <person name="Ohm R."/>
            <person name="Pangilinan J."/>
            <person name="Park H.-J."/>
            <person name="Ramirez L."/>
            <person name="Alfaro M."/>
            <person name="Sun H."/>
            <person name="Tritt A."/>
            <person name="Yoshinaga Y."/>
            <person name="Zwiers L.-H."/>
            <person name="Turgeon B."/>
            <person name="Goodwin S."/>
            <person name="Spatafora J."/>
            <person name="Crous P."/>
            <person name="Grigoriev I."/>
        </authorList>
    </citation>
    <scope>NUCLEOTIDE SEQUENCE</scope>
    <source>
        <strain evidence="2">CBS 125425</strain>
    </source>
</reference>
<accession>A0A9P4QUZ0</accession>
<comment type="caution">
    <text evidence="2">The sequence shown here is derived from an EMBL/GenBank/DDBJ whole genome shotgun (WGS) entry which is preliminary data.</text>
</comment>
<name>A0A9P4QUZ0_9PLEO</name>
<feature type="compositionally biased region" description="Basic and acidic residues" evidence="1">
    <location>
        <begin position="107"/>
        <end position="117"/>
    </location>
</feature>
<dbReference type="Proteomes" id="UP000799444">
    <property type="component" value="Unassembled WGS sequence"/>
</dbReference>
<feature type="compositionally biased region" description="Basic and acidic residues" evidence="1">
    <location>
        <begin position="36"/>
        <end position="54"/>
    </location>
</feature>
<evidence type="ECO:0000313" key="3">
    <source>
        <dbReference type="Proteomes" id="UP000799444"/>
    </source>
</evidence>
<dbReference type="AlphaFoldDB" id="A0A9P4QUZ0"/>
<feature type="region of interest" description="Disordered" evidence="1">
    <location>
        <begin position="18"/>
        <end position="71"/>
    </location>
</feature>